<keyword evidence="1" id="KW-0805">Transcription regulation</keyword>
<accession>A0A9X1SEW2</accession>
<evidence type="ECO:0000259" key="4">
    <source>
        <dbReference type="PROSITE" id="PS01124"/>
    </source>
</evidence>
<dbReference type="SMART" id="SM00342">
    <property type="entry name" value="HTH_ARAC"/>
    <property type="match status" value="1"/>
</dbReference>
<dbReference type="PROSITE" id="PS00041">
    <property type="entry name" value="HTH_ARAC_FAMILY_1"/>
    <property type="match status" value="1"/>
</dbReference>
<dbReference type="InterPro" id="IPR046335">
    <property type="entry name" value="LacI/GalR-like_sensor"/>
</dbReference>
<sequence>MAKREVALILNVNKPYGRKVVAGISRFTRQRGNWRLYVEDEPLAKVPNLIHWRGDGIIADLDDPNVLEAVDGIKTPLVNIGGGVLDPAWRFKSPYVTSDNPVVAQIAADHLMNQGYANFGYCGIRRTLFNPWVRIRGKAFAESVRDQGFSCSEFYGRHTTARQWESVQTEICKWLETLSLPVAIFACNDARARHVLEGCRRLGLRIPQDVGILGVDNDELMCDLTTPALSSISLGTDKIGYESANLLNDLMLGKAVSKRRRTLAIEPIGIVPRESTSTIAIADQEVARAVKFIRSNIGDGIQVMDVAKAVDLSRSTLDNRFKQILRRTVHDEIERVRLNFTKDLLATTDHTLAAIAQQTGFASVQYLATVFRQTTGQTPGEYRRQRSPTS</sequence>
<dbReference type="AlphaFoldDB" id="A0A9X1SEW2"/>
<dbReference type="SUPFAM" id="SSF53822">
    <property type="entry name" value="Periplasmic binding protein-like I"/>
    <property type="match status" value="1"/>
</dbReference>
<dbReference type="CDD" id="cd01543">
    <property type="entry name" value="PBP1_XylR"/>
    <property type="match status" value="1"/>
</dbReference>
<evidence type="ECO:0000256" key="2">
    <source>
        <dbReference type="ARBA" id="ARBA00023125"/>
    </source>
</evidence>
<dbReference type="InterPro" id="IPR018062">
    <property type="entry name" value="HTH_AraC-typ_CS"/>
</dbReference>
<dbReference type="PANTHER" id="PTHR30146">
    <property type="entry name" value="LACI-RELATED TRANSCRIPTIONAL REPRESSOR"/>
    <property type="match status" value="1"/>
</dbReference>
<dbReference type="PROSITE" id="PS01124">
    <property type="entry name" value="HTH_ARAC_FAMILY_2"/>
    <property type="match status" value="1"/>
</dbReference>
<proteinExistence type="predicted"/>
<dbReference type="Pfam" id="PF22177">
    <property type="entry name" value="PBP1_XylR"/>
    <property type="match status" value="1"/>
</dbReference>
<dbReference type="GO" id="GO:0003700">
    <property type="term" value="F:DNA-binding transcription factor activity"/>
    <property type="evidence" value="ECO:0007669"/>
    <property type="project" value="InterPro"/>
</dbReference>
<keyword evidence="6" id="KW-1185">Reference proteome</keyword>
<evidence type="ECO:0000256" key="1">
    <source>
        <dbReference type="ARBA" id="ARBA00023015"/>
    </source>
</evidence>
<protein>
    <submittedName>
        <fullName evidence="5">DNA-binding transcriptional regulator</fullName>
    </submittedName>
</protein>
<dbReference type="InterPro" id="IPR018060">
    <property type="entry name" value="HTH_AraC"/>
</dbReference>
<name>A0A9X1SEW2_9BACT</name>
<reference evidence="5" key="1">
    <citation type="submission" date="2021-11" db="EMBL/GenBank/DDBJ databases">
        <title>Genome sequence.</title>
        <authorList>
            <person name="Sun Q."/>
        </authorList>
    </citation>
    <scope>NUCLEOTIDE SEQUENCE</scope>
    <source>
        <strain evidence="5">JC732</strain>
    </source>
</reference>
<dbReference type="SUPFAM" id="SSF46689">
    <property type="entry name" value="Homeodomain-like"/>
    <property type="match status" value="1"/>
</dbReference>
<dbReference type="Gene3D" id="1.10.10.60">
    <property type="entry name" value="Homeodomain-like"/>
    <property type="match status" value="1"/>
</dbReference>
<organism evidence="5 6">
    <name type="scientific">Blastopirellula sediminis</name>
    <dbReference type="NCBI Taxonomy" id="2894196"/>
    <lineage>
        <taxon>Bacteria</taxon>
        <taxon>Pseudomonadati</taxon>
        <taxon>Planctomycetota</taxon>
        <taxon>Planctomycetia</taxon>
        <taxon>Pirellulales</taxon>
        <taxon>Pirellulaceae</taxon>
        <taxon>Blastopirellula</taxon>
    </lineage>
</organism>
<dbReference type="InterPro" id="IPR054031">
    <property type="entry name" value="XylR_PBP1"/>
</dbReference>
<dbReference type="Pfam" id="PF12833">
    <property type="entry name" value="HTH_18"/>
    <property type="match status" value="1"/>
</dbReference>
<comment type="caution">
    <text evidence="5">The sequence shown here is derived from an EMBL/GenBank/DDBJ whole genome shotgun (WGS) entry which is preliminary data.</text>
</comment>
<dbReference type="InterPro" id="IPR009057">
    <property type="entry name" value="Homeodomain-like_sf"/>
</dbReference>
<keyword evidence="2 5" id="KW-0238">DNA-binding</keyword>
<evidence type="ECO:0000256" key="3">
    <source>
        <dbReference type="ARBA" id="ARBA00023163"/>
    </source>
</evidence>
<gene>
    <name evidence="5" type="ORF">LOC68_01965</name>
</gene>
<dbReference type="PANTHER" id="PTHR30146:SF24">
    <property type="entry name" value="XYLOSE OPERON REGULATORY PROTEIN"/>
    <property type="match status" value="1"/>
</dbReference>
<dbReference type="Gene3D" id="3.40.50.2300">
    <property type="match status" value="2"/>
</dbReference>
<evidence type="ECO:0000313" key="6">
    <source>
        <dbReference type="Proteomes" id="UP001139103"/>
    </source>
</evidence>
<keyword evidence="3" id="KW-0804">Transcription</keyword>
<evidence type="ECO:0000313" key="5">
    <source>
        <dbReference type="EMBL" id="MCC9627162.1"/>
    </source>
</evidence>
<dbReference type="GO" id="GO:0000976">
    <property type="term" value="F:transcription cis-regulatory region binding"/>
    <property type="evidence" value="ECO:0007669"/>
    <property type="project" value="TreeGrafter"/>
</dbReference>
<dbReference type="RefSeq" id="WP_230215035.1">
    <property type="nucleotide sequence ID" value="NZ_JAJKFT010000002.1"/>
</dbReference>
<feature type="domain" description="HTH araC/xylS-type" evidence="4">
    <location>
        <begin position="287"/>
        <end position="385"/>
    </location>
</feature>
<dbReference type="EMBL" id="JAJKFT010000002">
    <property type="protein sequence ID" value="MCC9627162.1"/>
    <property type="molecule type" value="Genomic_DNA"/>
</dbReference>
<dbReference type="InterPro" id="IPR028082">
    <property type="entry name" value="Peripla_BP_I"/>
</dbReference>
<dbReference type="Proteomes" id="UP001139103">
    <property type="component" value="Unassembled WGS sequence"/>
</dbReference>
<dbReference type="Pfam" id="PF13377">
    <property type="entry name" value="Peripla_BP_3"/>
    <property type="match status" value="1"/>
</dbReference>